<keyword evidence="1" id="KW-0813">Transport</keyword>
<keyword evidence="3" id="KW-0812">Transmembrane</keyword>
<keyword evidence="1 3" id="KW-0472">Membrane</keyword>
<dbReference type="GO" id="GO:0045259">
    <property type="term" value="C:proton-transporting ATP synthase complex"/>
    <property type="evidence" value="ECO:0007669"/>
    <property type="project" value="UniProtKB-UniRule"/>
</dbReference>
<feature type="transmembrane region" description="Helical" evidence="3">
    <location>
        <begin position="74"/>
        <end position="92"/>
    </location>
</feature>
<feature type="compositionally biased region" description="Basic and acidic residues" evidence="2">
    <location>
        <begin position="7"/>
        <end position="31"/>
    </location>
</feature>
<evidence type="ECO:0000256" key="1">
    <source>
        <dbReference type="PIRNR" id="PIRNR032126"/>
    </source>
</evidence>
<dbReference type="AlphaFoldDB" id="A0A6L8W2N7"/>
<gene>
    <name evidence="4" type="ORF">GQE98_01035</name>
</gene>
<reference evidence="4 5" key="1">
    <citation type="submission" date="2019-12" db="EMBL/GenBank/DDBJ databases">
        <title>Snethiella sp. nov. sp. isolated from sea sand.</title>
        <authorList>
            <person name="Kim J."/>
            <person name="Jeong S.E."/>
            <person name="Jung H.S."/>
            <person name="Jeon C.O."/>
        </authorList>
    </citation>
    <scope>NUCLEOTIDE SEQUENCE [LARGE SCALE GENOMIC DNA]</scope>
    <source>
        <strain evidence="4 5">DP05</strain>
    </source>
</reference>
<proteinExistence type="inferred from homology"/>
<keyword evidence="5" id="KW-1185">Reference proteome</keyword>
<evidence type="ECO:0000256" key="3">
    <source>
        <dbReference type="SAM" id="Phobius"/>
    </source>
</evidence>
<dbReference type="InterPro" id="IPR032820">
    <property type="entry name" value="ATPase_put"/>
</dbReference>
<dbReference type="RefSeq" id="WP_161313697.1">
    <property type="nucleotide sequence ID" value="NZ_WTUW01000001.1"/>
</dbReference>
<name>A0A6L8W2N7_9PROT</name>
<dbReference type="InterPro" id="IPR016989">
    <property type="entry name" value="Atp1_alphaprobac"/>
</dbReference>
<dbReference type="EMBL" id="WTUW01000001">
    <property type="protein sequence ID" value="MZR29208.1"/>
    <property type="molecule type" value="Genomic_DNA"/>
</dbReference>
<dbReference type="GO" id="GO:1902600">
    <property type="term" value="P:proton transmembrane transport"/>
    <property type="evidence" value="ECO:0007669"/>
    <property type="project" value="UniProtKB-KW"/>
</dbReference>
<comment type="similarity">
    <text evidence="1">Belongs to the bacterial AtpI family.</text>
</comment>
<evidence type="ECO:0000313" key="5">
    <source>
        <dbReference type="Proteomes" id="UP000476030"/>
    </source>
</evidence>
<comment type="caution">
    <text evidence="4">The sequence shown here is derived from an EMBL/GenBank/DDBJ whole genome shotgun (WGS) entry which is preliminary data.</text>
</comment>
<protein>
    <recommendedName>
        <fullName evidence="1">ATP synthase protein I</fullName>
    </recommendedName>
</protein>
<dbReference type="Proteomes" id="UP000476030">
    <property type="component" value="Unassembled WGS sequence"/>
</dbReference>
<keyword evidence="1" id="KW-0375">Hydrogen ion transport</keyword>
<keyword evidence="1" id="KW-0406">Ion transport</keyword>
<comment type="function">
    <text evidence="1">A possible function for this protein is to guide the assembly of the membrane sector of the ATPase enzyme complex.</text>
</comment>
<sequence>MNKPKPPSKEEFRARLEKAQQKQEQASWKRSDLKVEKNSSAGRAWRLSVEMVAALLVCGWFGWLLDKWLDTKPWLMLVFLIVGAVVGLYNVIKVGSRMNNGEFEE</sequence>
<evidence type="ECO:0000256" key="2">
    <source>
        <dbReference type="SAM" id="MobiDB-lite"/>
    </source>
</evidence>
<dbReference type="PIRSF" id="PIRSF032126">
    <property type="entry name" value="F0F1_ATP_synthase_subunit_I"/>
    <property type="match status" value="1"/>
</dbReference>
<accession>A0A6L8W2N7</accession>
<dbReference type="Pfam" id="PF09527">
    <property type="entry name" value="ATPase_gene1"/>
    <property type="match status" value="1"/>
</dbReference>
<organism evidence="4 5">
    <name type="scientific">Sneathiella litorea</name>
    <dbReference type="NCBI Taxonomy" id="2606216"/>
    <lineage>
        <taxon>Bacteria</taxon>
        <taxon>Pseudomonadati</taxon>
        <taxon>Pseudomonadota</taxon>
        <taxon>Alphaproteobacteria</taxon>
        <taxon>Sneathiellales</taxon>
        <taxon>Sneathiellaceae</taxon>
        <taxon>Sneathiella</taxon>
    </lineage>
</organism>
<keyword evidence="3" id="KW-1133">Transmembrane helix</keyword>
<feature type="transmembrane region" description="Helical" evidence="3">
    <location>
        <begin position="44"/>
        <end position="62"/>
    </location>
</feature>
<evidence type="ECO:0000313" key="4">
    <source>
        <dbReference type="EMBL" id="MZR29208.1"/>
    </source>
</evidence>
<feature type="region of interest" description="Disordered" evidence="2">
    <location>
        <begin position="1"/>
        <end position="31"/>
    </location>
</feature>